<keyword evidence="5" id="KW-1185">Reference proteome</keyword>
<feature type="domain" description="Immunoglobulin V-set" evidence="3">
    <location>
        <begin position="55"/>
        <end position="143"/>
    </location>
</feature>
<dbReference type="Proteomes" id="UP000281406">
    <property type="component" value="Unassembled WGS sequence"/>
</dbReference>
<keyword evidence="2" id="KW-0391">Immunity</keyword>
<dbReference type="OrthoDB" id="9049585at2759"/>
<dbReference type="PANTHER" id="PTHR23268">
    <property type="entry name" value="T-CELL RECEPTOR BETA CHAIN"/>
    <property type="match status" value="1"/>
</dbReference>
<organism evidence="4 5">
    <name type="scientific">Anabarilius grahami</name>
    <name type="common">Kanglang fish</name>
    <name type="synonym">Barilius grahami</name>
    <dbReference type="NCBI Taxonomy" id="495550"/>
    <lineage>
        <taxon>Eukaryota</taxon>
        <taxon>Metazoa</taxon>
        <taxon>Chordata</taxon>
        <taxon>Craniata</taxon>
        <taxon>Vertebrata</taxon>
        <taxon>Euteleostomi</taxon>
        <taxon>Actinopterygii</taxon>
        <taxon>Neopterygii</taxon>
        <taxon>Teleostei</taxon>
        <taxon>Ostariophysi</taxon>
        <taxon>Cypriniformes</taxon>
        <taxon>Xenocyprididae</taxon>
        <taxon>Xenocypridinae</taxon>
        <taxon>Xenocypridinae incertae sedis</taxon>
        <taxon>Anabarilius</taxon>
    </lineage>
</organism>
<evidence type="ECO:0000313" key="5">
    <source>
        <dbReference type="Proteomes" id="UP000281406"/>
    </source>
</evidence>
<dbReference type="InterPro" id="IPR050413">
    <property type="entry name" value="TCR_beta_variable"/>
</dbReference>
<dbReference type="InterPro" id="IPR013783">
    <property type="entry name" value="Ig-like_fold"/>
</dbReference>
<gene>
    <name evidence="4" type="ORF">DPX16_8902</name>
</gene>
<dbReference type="AlphaFoldDB" id="A0A3N0XEK3"/>
<evidence type="ECO:0000256" key="1">
    <source>
        <dbReference type="ARBA" id="ARBA00022729"/>
    </source>
</evidence>
<sequence>MGFKFMGYLNLRSEYPESEFKSKIKLNGDGSKNWTLTIENLTLNDITILGKSVVQTPPDLLMKQAGSAEIECSHSIQNYYVVQWYRQSQSIMDLQLMGFRNIEQDTIETEFNDKIKLKGDGRNSVTLIIHTLTLTDSAVYFYAAYDTVLRITSV</sequence>
<dbReference type="GO" id="GO:0005886">
    <property type="term" value="C:plasma membrane"/>
    <property type="evidence" value="ECO:0007669"/>
    <property type="project" value="TreeGrafter"/>
</dbReference>
<dbReference type="GO" id="GO:0002376">
    <property type="term" value="P:immune system process"/>
    <property type="evidence" value="ECO:0007669"/>
    <property type="project" value="UniProtKB-KW"/>
</dbReference>
<proteinExistence type="predicted"/>
<dbReference type="InterPro" id="IPR013106">
    <property type="entry name" value="Ig_V-set"/>
</dbReference>
<protein>
    <recommendedName>
        <fullName evidence="3">Immunoglobulin V-set domain-containing protein</fullName>
    </recommendedName>
</protein>
<comment type="caution">
    <text evidence="4">The sequence shown here is derived from an EMBL/GenBank/DDBJ whole genome shotgun (WGS) entry which is preliminary data.</text>
</comment>
<dbReference type="InterPro" id="IPR036179">
    <property type="entry name" value="Ig-like_dom_sf"/>
</dbReference>
<name>A0A3N0XEK3_ANAGA</name>
<accession>A0A3N0XEK3</accession>
<dbReference type="SUPFAM" id="SSF48726">
    <property type="entry name" value="Immunoglobulin"/>
    <property type="match status" value="1"/>
</dbReference>
<dbReference type="GO" id="GO:0007166">
    <property type="term" value="P:cell surface receptor signaling pathway"/>
    <property type="evidence" value="ECO:0007669"/>
    <property type="project" value="TreeGrafter"/>
</dbReference>
<evidence type="ECO:0000259" key="3">
    <source>
        <dbReference type="Pfam" id="PF07686"/>
    </source>
</evidence>
<keyword evidence="1" id="KW-0732">Signal</keyword>
<dbReference type="Pfam" id="PF07686">
    <property type="entry name" value="V-set"/>
    <property type="match status" value="1"/>
</dbReference>
<dbReference type="Gene3D" id="2.60.40.10">
    <property type="entry name" value="Immunoglobulins"/>
    <property type="match status" value="1"/>
</dbReference>
<evidence type="ECO:0000256" key="2">
    <source>
        <dbReference type="ARBA" id="ARBA00022859"/>
    </source>
</evidence>
<dbReference type="PANTHER" id="PTHR23268:SF124">
    <property type="entry name" value="IG-LIKE DOMAIN-CONTAINING PROTEIN"/>
    <property type="match status" value="1"/>
</dbReference>
<dbReference type="EMBL" id="RJVU01078537">
    <property type="protein sequence ID" value="ROI15748.1"/>
    <property type="molecule type" value="Genomic_DNA"/>
</dbReference>
<evidence type="ECO:0000313" key="4">
    <source>
        <dbReference type="EMBL" id="ROI15748.1"/>
    </source>
</evidence>
<reference evidence="4 5" key="1">
    <citation type="submission" date="2018-10" db="EMBL/GenBank/DDBJ databases">
        <title>Genome assembly for a Yunnan-Guizhou Plateau 3E fish, Anabarilius grahami (Regan), and its evolutionary and genetic applications.</title>
        <authorList>
            <person name="Jiang W."/>
        </authorList>
    </citation>
    <scope>NUCLEOTIDE SEQUENCE [LARGE SCALE GENOMIC DNA]</scope>
    <source>
        <strain evidence="4">AG-KIZ</strain>
        <tissue evidence="4">Muscle</tissue>
    </source>
</reference>